<accession>A0A0A9AGV5</accession>
<organism evidence="1">
    <name type="scientific">Arundo donax</name>
    <name type="common">Giant reed</name>
    <name type="synonym">Donax arundinaceus</name>
    <dbReference type="NCBI Taxonomy" id="35708"/>
    <lineage>
        <taxon>Eukaryota</taxon>
        <taxon>Viridiplantae</taxon>
        <taxon>Streptophyta</taxon>
        <taxon>Embryophyta</taxon>
        <taxon>Tracheophyta</taxon>
        <taxon>Spermatophyta</taxon>
        <taxon>Magnoliopsida</taxon>
        <taxon>Liliopsida</taxon>
        <taxon>Poales</taxon>
        <taxon>Poaceae</taxon>
        <taxon>PACMAD clade</taxon>
        <taxon>Arundinoideae</taxon>
        <taxon>Arundineae</taxon>
        <taxon>Arundo</taxon>
    </lineage>
</organism>
<evidence type="ECO:0000313" key="1">
    <source>
        <dbReference type="EMBL" id="JAD46342.1"/>
    </source>
</evidence>
<protein>
    <submittedName>
        <fullName evidence="1">Uncharacterized protein</fullName>
    </submittedName>
</protein>
<proteinExistence type="predicted"/>
<reference evidence="1" key="2">
    <citation type="journal article" date="2015" name="Data Brief">
        <title>Shoot transcriptome of the giant reed, Arundo donax.</title>
        <authorList>
            <person name="Barrero R.A."/>
            <person name="Guerrero F.D."/>
            <person name="Moolhuijzen P."/>
            <person name="Goolsby J.A."/>
            <person name="Tidwell J."/>
            <person name="Bellgard S.E."/>
            <person name="Bellgard M.I."/>
        </authorList>
    </citation>
    <scope>NUCLEOTIDE SEQUENCE</scope>
    <source>
        <tissue evidence="1">Shoot tissue taken approximately 20 cm above the soil surface</tissue>
    </source>
</reference>
<dbReference type="AlphaFoldDB" id="A0A0A9AGV5"/>
<dbReference type="EMBL" id="GBRH01251553">
    <property type="protein sequence ID" value="JAD46342.1"/>
    <property type="molecule type" value="Transcribed_RNA"/>
</dbReference>
<name>A0A0A9AGV5_ARUDO</name>
<sequence>MPTKFSRNYILVKSPNQDKLIANI</sequence>
<reference evidence="1" key="1">
    <citation type="submission" date="2014-09" db="EMBL/GenBank/DDBJ databases">
        <authorList>
            <person name="Magalhaes I.L.F."/>
            <person name="Oliveira U."/>
            <person name="Santos F.R."/>
            <person name="Vidigal T.H.D.A."/>
            <person name="Brescovit A.D."/>
            <person name="Santos A.J."/>
        </authorList>
    </citation>
    <scope>NUCLEOTIDE SEQUENCE</scope>
    <source>
        <tissue evidence="1">Shoot tissue taken approximately 20 cm above the soil surface</tissue>
    </source>
</reference>